<accession>A0A1I2GUQ7</accession>
<evidence type="ECO:0000313" key="3">
    <source>
        <dbReference type="Proteomes" id="UP000199119"/>
    </source>
</evidence>
<feature type="compositionally biased region" description="Low complexity" evidence="1">
    <location>
        <begin position="638"/>
        <end position="655"/>
    </location>
</feature>
<dbReference type="EMBL" id="FONX01000017">
    <property type="protein sequence ID" value="SFF21385.1"/>
    <property type="molecule type" value="Genomic_DNA"/>
</dbReference>
<evidence type="ECO:0000256" key="1">
    <source>
        <dbReference type="SAM" id="MobiDB-lite"/>
    </source>
</evidence>
<dbReference type="Gene3D" id="3.10.560.10">
    <property type="entry name" value="Outer membrane lipoprotein wza domain like"/>
    <property type="match status" value="1"/>
</dbReference>
<dbReference type="OrthoDB" id="19542at2"/>
<feature type="region of interest" description="Disordered" evidence="1">
    <location>
        <begin position="938"/>
        <end position="960"/>
    </location>
</feature>
<evidence type="ECO:0000313" key="2">
    <source>
        <dbReference type="EMBL" id="SFF21385.1"/>
    </source>
</evidence>
<proteinExistence type="predicted"/>
<dbReference type="AlphaFoldDB" id="A0A1I2GUQ7"/>
<dbReference type="InterPro" id="IPR010344">
    <property type="entry name" value="YbjH"/>
</dbReference>
<gene>
    <name evidence="2" type="ORF">SAMN04489711_11726</name>
</gene>
<reference evidence="3" key="1">
    <citation type="submission" date="2016-10" db="EMBL/GenBank/DDBJ databases">
        <authorList>
            <person name="Varghese N."/>
            <person name="Submissions S."/>
        </authorList>
    </citation>
    <scope>NUCLEOTIDE SEQUENCE [LARGE SCALE GENOMIC DNA]</scope>
    <source>
        <strain evidence="3">DSM 27981</strain>
    </source>
</reference>
<name>A0A1I2GUQ7_9BURK</name>
<dbReference type="RefSeq" id="WP_092941221.1">
    <property type="nucleotide sequence ID" value="NZ_FONX01000017.1"/>
</dbReference>
<feature type="region of interest" description="Disordered" evidence="1">
    <location>
        <begin position="614"/>
        <end position="657"/>
    </location>
</feature>
<organism evidence="2 3">
    <name type="scientific">Paracidovorax wautersii</name>
    <dbReference type="NCBI Taxonomy" id="1177982"/>
    <lineage>
        <taxon>Bacteria</taxon>
        <taxon>Pseudomonadati</taxon>
        <taxon>Pseudomonadota</taxon>
        <taxon>Betaproteobacteria</taxon>
        <taxon>Burkholderiales</taxon>
        <taxon>Comamonadaceae</taxon>
        <taxon>Paracidovorax</taxon>
    </lineage>
</organism>
<protein>
    <submittedName>
        <fullName evidence="2">Capsule biosynthesis GfcC</fullName>
    </submittedName>
</protein>
<dbReference type="STRING" id="1177982.SAMN04489711_11726"/>
<feature type="compositionally biased region" description="Basic and acidic residues" evidence="1">
    <location>
        <begin position="944"/>
        <end position="960"/>
    </location>
</feature>
<sequence length="960" mass="104179">MAASLLAGLGLDAWAAEPVPPSTTPERASAWLLRQPAERYDGGAAWLVPAEKPAQQALRNQVVDGLRALPLDHPNGLPRLADWLAGLPVTGRAALASADARWLEVHPDQDPVLLQGGDSLELPERPRTVTVVLENGERCRVPAQAGGMAFDYVRACVADAADRDVVWIAQPDGRTYRYGTGLWNGEAQDPPAAGAWIWAPARQSRIPASLSDALIRLLATQGAAPDTQGYSVPPVANSLPDGGGVRQRALPLTASDWGEIGLLQTPTARMEAAGDTRLSISRTTPYTRATVMFQPLDWIEFGFRYVTVSNQDYGIAISSQSFKDKNFDVKLRLREESRYLPGIAVGARDIGGTGLFSGEYVVASKRTGNFDWSLGLGWGYLGARGNLKNPLSVVSDRFSTRPAGSTASGGTLESTSYFRGPTSLFGGVQWQSPYQPLVVKLEYDGNNYQREPFSATFRQRVPINVGVVYRYSPHIDISAGVERGDKVSFGITFHGGLNRLQSPKLFDTPAPAVQAARPAAQASWNDLSSQMNRDTGWRVTEAVREGDTLRVSVSGATGLYRSGHFDRLVAYLHRDSAADVNRFVIDFVEHGMVMGSKTIDRADWVALHTEAQSPAQRQALGGDVPTAPLADITPPAQPQQRQASAAPAAPAPAGARTDAGFWRSADGRFTGGLGPSFWQTLGGPDSFVLYQIGIKGDAEYRLTRSTWVNASANLRVIDNYDKFKYTAPSNLPRVRTLAREFVTTSRFTLSNLQITHAEQLGGNHFASIYGGLLEPMYGGVGAEYLYRPLRSRWAFGVDVNRVRQRAFEQNFSFRDYQVTTGHASIYWDTGWNGVNVRLSAGQYLAGDKGATLDVSRRFANGVVIGAYATKTNVSAAQFGEGSFDKGLYVSFPFDAILPRSTPTTGTIFWTPLTRDGGARLARTQTLYSVTSARALDAFSAGPPPEDRLRSGDDVFTPRKD</sequence>
<keyword evidence="3" id="KW-1185">Reference proteome</keyword>
<dbReference type="Pfam" id="PF06082">
    <property type="entry name" value="YjbH"/>
    <property type="match status" value="1"/>
</dbReference>
<dbReference type="Proteomes" id="UP000199119">
    <property type="component" value="Unassembled WGS sequence"/>
</dbReference>